<reference evidence="2 3" key="1">
    <citation type="submission" date="2022-03" db="EMBL/GenBank/DDBJ databases">
        <authorList>
            <person name="Macdonald S."/>
            <person name="Ahmed S."/>
            <person name="Newling K."/>
        </authorList>
    </citation>
    <scope>NUCLEOTIDE SEQUENCE [LARGE SCALE GENOMIC DNA]</scope>
</reference>
<comment type="caution">
    <text evidence="2">The sequence shown here is derived from an EMBL/GenBank/DDBJ whole genome shotgun (WGS) entry which is preliminary data.</text>
</comment>
<keyword evidence="1" id="KW-0472">Membrane</keyword>
<proteinExistence type="predicted"/>
<dbReference type="EMBL" id="CAKOAT010164043">
    <property type="protein sequence ID" value="CAH8349619.1"/>
    <property type="molecule type" value="Genomic_DNA"/>
</dbReference>
<feature type="transmembrane region" description="Helical" evidence="1">
    <location>
        <begin position="12"/>
        <end position="32"/>
    </location>
</feature>
<evidence type="ECO:0000313" key="2">
    <source>
        <dbReference type="EMBL" id="CAH8349619.1"/>
    </source>
</evidence>
<dbReference type="AlphaFoldDB" id="A0ABC8K8W3"/>
<evidence type="ECO:0000256" key="1">
    <source>
        <dbReference type="SAM" id="Phobius"/>
    </source>
</evidence>
<keyword evidence="1" id="KW-1133">Transmembrane helix</keyword>
<protein>
    <submittedName>
        <fullName evidence="2">Uncharacterized protein</fullName>
    </submittedName>
</protein>
<keyword evidence="3" id="KW-1185">Reference proteome</keyword>
<name>A0ABC8K8W3_ERUVS</name>
<gene>
    <name evidence="2" type="ORF">ERUC_LOCUS17677</name>
</gene>
<dbReference type="Proteomes" id="UP001642260">
    <property type="component" value="Unassembled WGS sequence"/>
</dbReference>
<organism evidence="2 3">
    <name type="scientific">Eruca vesicaria subsp. sativa</name>
    <name type="common">Garden rocket</name>
    <name type="synonym">Eruca sativa</name>
    <dbReference type="NCBI Taxonomy" id="29727"/>
    <lineage>
        <taxon>Eukaryota</taxon>
        <taxon>Viridiplantae</taxon>
        <taxon>Streptophyta</taxon>
        <taxon>Embryophyta</taxon>
        <taxon>Tracheophyta</taxon>
        <taxon>Spermatophyta</taxon>
        <taxon>Magnoliopsida</taxon>
        <taxon>eudicotyledons</taxon>
        <taxon>Gunneridae</taxon>
        <taxon>Pentapetalae</taxon>
        <taxon>rosids</taxon>
        <taxon>malvids</taxon>
        <taxon>Brassicales</taxon>
        <taxon>Brassicaceae</taxon>
        <taxon>Brassiceae</taxon>
        <taxon>Eruca</taxon>
    </lineage>
</organism>
<evidence type="ECO:0000313" key="3">
    <source>
        <dbReference type="Proteomes" id="UP001642260"/>
    </source>
</evidence>
<sequence>MEEDCGAFCSRLCCSVMLLPVCLVLQVTWFVFFKIPPLKLVQKMKQFAKRRCGSTLKPAMEEDVS</sequence>
<keyword evidence="1" id="KW-0812">Transmembrane</keyword>
<accession>A0ABC8K8W3</accession>